<proteinExistence type="inferred from homology"/>
<dbReference type="SUPFAM" id="SSF48371">
    <property type="entry name" value="ARM repeat"/>
    <property type="match status" value="1"/>
</dbReference>
<evidence type="ECO:0000256" key="8">
    <source>
        <dbReference type="PROSITE-ProRule" id="PRU00103"/>
    </source>
</evidence>
<evidence type="ECO:0000256" key="2">
    <source>
        <dbReference type="ARBA" id="ARBA00011738"/>
    </source>
</evidence>
<dbReference type="GO" id="GO:0042853">
    <property type="term" value="P:L-alanine catabolic process"/>
    <property type="evidence" value="ECO:0007669"/>
    <property type="project" value="UniProtKB-UniPathway"/>
</dbReference>
<dbReference type="InterPro" id="IPR015422">
    <property type="entry name" value="PyrdxlP-dep_Trfase_small"/>
</dbReference>
<dbReference type="Gene3D" id="3.90.1150.10">
    <property type="entry name" value="Aspartate Aminotransferase, domain 1"/>
    <property type="match status" value="1"/>
</dbReference>
<dbReference type="FunFam" id="3.90.1150.10:FF:000010">
    <property type="entry name" value="Alanine aminotransferase 2"/>
    <property type="match status" value="1"/>
</dbReference>
<evidence type="ECO:0000256" key="7">
    <source>
        <dbReference type="ARBA" id="ARBA00025785"/>
    </source>
</evidence>
<accession>A0A421F4W0</accession>
<dbReference type="InterPro" id="IPR004839">
    <property type="entry name" value="Aminotransferase_I/II_large"/>
</dbReference>
<feature type="region of interest" description="Disordered" evidence="10">
    <location>
        <begin position="691"/>
        <end position="717"/>
    </location>
</feature>
<dbReference type="InterPro" id="IPR021133">
    <property type="entry name" value="HEAT_type_2"/>
</dbReference>
<dbReference type="Pfam" id="PF00155">
    <property type="entry name" value="Aminotran_1_2"/>
    <property type="match status" value="1"/>
</dbReference>
<comment type="subunit">
    <text evidence="2">Homodimer.</text>
</comment>
<dbReference type="Proteomes" id="UP000285883">
    <property type="component" value="Unassembled WGS sequence"/>
</dbReference>
<feature type="domain" description="Aminotransferase class I/classII large" evidence="11">
    <location>
        <begin position="886"/>
        <end position="1249"/>
    </location>
</feature>
<dbReference type="InterPro" id="IPR011989">
    <property type="entry name" value="ARM-like"/>
</dbReference>
<evidence type="ECO:0000256" key="6">
    <source>
        <dbReference type="ARBA" id="ARBA00022898"/>
    </source>
</evidence>
<evidence type="ECO:0000259" key="11">
    <source>
        <dbReference type="Pfam" id="PF00155"/>
    </source>
</evidence>
<dbReference type="AlphaFoldDB" id="A0A421F4W0"/>
<dbReference type="CDD" id="cd00609">
    <property type="entry name" value="AAT_like"/>
    <property type="match status" value="1"/>
</dbReference>
<dbReference type="Gene3D" id="1.10.287.1970">
    <property type="match status" value="1"/>
</dbReference>
<reference evidence="13 14" key="1">
    <citation type="submission" date="2018-07" db="EMBL/GenBank/DDBJ databases">
        <title>Genome sequencing of oomycete isolates from Chile give support for New Zealand origin for Phytophthora kernoviae and make available the first Nothophytophthora sp. genome.</title>
        <authorList>
            <person name="Studholme D.J."/>
            <person name="Sanfuentes E."/>
            <person name="Panda P."/>
            <person name="Hill R."/>
            <person name="Sambles C."/>
            <person name="Grant M."/>
            <person name="Williams N.M."/>
            <person name="Mcdougal R.L."/>
        </authorList>
    </citation>
    <scope>NUCLEOTIDE SEQUENCE [LARGE SCALE GENOMIC DNA]</scope>
    <source>
        <strain evidence="13">Chile2</strain>
    </source>
</reference>
<evidence type="ECO:0000259" key="12">
    <source>
        <dbReference type="Pfam" id="PF22956"/>
    </source>
</evidence>
<dbReference type="FunFam" id="3.40.640.10:FF:000012">
    <property type="entry name" value="alanine aminotransferase 2"/>
    <property type="match status" value="1"/>
</dbReference>
<dbReference type="Gene3D" id="1.25.10.10">
    <property type="entry name" value="Leucine-rich Repeat Variant"/>
    <property type="match status" value="1"/>
</dbReference>
<keyword evidence="4" id="KW-0808">Transferase</keyword>
<dbReference type="GO" id="GO:0004021">
    <property type="term" value="F:L-alanine:2-oxoglutarate aminotransferase activity"/>
    <property type="evidence" value="ECO:0007669"/>
    <property type="project" value="TreeGrafter"/>
</dbReference>
<keyword evidence="3" id="KW-0032">Aminotransferase</keyword>
<dbReference type="PANTHER" id="PTHR11751">
    <property type="entry name" value="ALANINE AMINOTRANSFERASE"/>
    <property type="match status" value="1"/>
</dbReference>
<evidence type="ECO:0000256" key="4">
    <source>
        <dbReference type="ARBA" id="ARBA00022679"/>
    </source>
</evidence>
<evidence type="ECO:0000313" key="14">
    <source>
        <dbReference type="Proteomes" id="UP000285883"/>
    </source>
</evidence>
<feature type="coiled-coil region" evidence="9">
    <location>
        <begin position="17"/>
        <end position="86"/>
    </location>
</feature>
<dbReference type="PROSITE" id="PS50077">
    <property type="entry name" value="HEAT_REPEAT"/>
    <property type="match status" value="1"/>
</dbReference>
<keyword evidence="5" id="KW-0677">Repeat</keyword>
<dbReference type="PANTHER" id="PTHR11751:SF29">
    <property type="entry name" value="ALANINE TRANSAMINASE"/>
    <property type="match status" value="1"/>
</dbReference>
<feature type="region of interest" description="Disordered" evidence="10">
    <location>
        <begin position="214"/>
        <end position="239"/>
    </location>
</feature>
<dbReference type="InterPro" id="IPR015424">
    <property type="entry name" value="PyrdxlP-dep_Trfase"/>
</dbReference>
<gene>
    <name evidence="13" type="ORF">BBI17_002531</name>
</gene>
<comment type="caution">
    <text evidence="13">The sequence shown here is derived from an EMBL/GenBank/DDBJ whole genome shotgun (WGS) entry which is preliminary data.</text>
</comment>
<feature type="coiled-coil region" evidence="9">
    <location>
        <begin position="129"/>
        <end position="170"/>
    </location>
</feature>
<name>A0A421F4W0_9STRA</name>
<evidence type="ECO:0000256" key="5">
    <source>
        <dbReference type="ARBA" id="ARBA00022737"/>
    </source>
</evidence>
<sequence length="1263" mass="139621">MDSDEEEQVQLELAAEVRSLRHKLRAREQEVNALQEQMETVTTQLHETSEELEHRMEFVVDAMTQIESLEAQVAEAKRSVLTYEMQLHERTQRERAVEAALQGKEKQCEYWESEFHRVDQELSAQMGVERELKEEIQAKNDDMRACKAKLQAVISSVDELKQQNASHRKKERTLVITLRQQVEAAESSQRSWKVRLAKRELKIESLRRQCQDRQKELDGVERERKQESEVHERHKLDSQSDLEKLNVDENMPEMERVEKLLKTGLDRQKISILNSLPKILASNNTKTNLTLVLDCMKGVWQKFESEMNADPAVLLEIFKTLASLACTTVDGKVLSYPIVTFHEEYAEQLEACRAEKKNAVFLLTDDQIAKLLVPFVLDIIAEIQQKDYAEDASLALIAMLPRVGTALKKTQMMALCQDTDGEVRRCMCVQLDGLARAVGEEHACTELLPELLELLQDEEEQVRHYIAAGIHEVAALLGQQRALRYLKGLVLNLINDESPNVQGMAISRVPQLLSSMVNPNDEEQKDSSADSKWSSMLEYTLVVGKDGQVVRRARVKSFDLVNKIVRMPGKDTGRTAGMNVGGGGLGSGLGMGSNGSSSMALGMSMGAKLDTSKTKTTVSKSQNKLGPTLTTLPNCTTARPGHAKMPQAIKVANSTGKIVASGSKSAGGPTRTGTSLPKDVGAITKIPIIRPSAPAKREVSPPASTKPSSATLTLGSGSSSQLNDAAFPCAIPMCKLFAPPFANFIEKSSFATPTIETSLYDEDTYNKRRWKMGQQLCTENTAVRTPVLTATTINPNIIKAEYAVRGALVLRSNEYEDRLAKGDTSLPFDKVIPCNIGNPLVLKQPPIEFHRQVLALVNVPGLVDQPEAKKLFPPDAIARAKFYIDNIVGGTGAYGHSKGSAVVREEVARFLQRRDGHPADPEDIYLTDGASPAVQNSLLALIRNENDAILTPIPQYPLYSAAIAINGGSLVGYYLDENSTWGLDVKELARAVQEARSAGKTVRALAAINPGNPTGQCLSTENIEEIIKFCKQENILILADEVYQENVYASGKKFVSFKKVLCDMGDEYDDVELISFHSTSKGFTGECGRRGGYMELVHIDEGAKEQLYKLMSVNLCSNIEGQLMVGMMTNPPQAGDASYKRYVEQRDGTLQALKRRAVKLVEAFNELEGVTCNETEGAMYTFPRVTLSTKAVEAAKAAGMAPDAFYCMQMLDETGIVVVPGSGFGQKEGTWHFRSTILPPEEAVDEVIEKTAKFHAKFMDKYR</sequence>
<dbReference type="FunFam" id="1.10.287.1970:FF:000001">
    <property type="entry name" value="Alanine aminotransferase 2"/>
    <property type="match status" value="1"/>
</dbReference>
<dbReference type="InterPro" id="IPR015421">
    <property type="entry name" value="PyrdxlP-dep_Trfase_major"/>
</dbReference>
<dbReference type="UniPathway" id="UPA00528">
    <property type="reaction ID" value="UER00586"/>
</dbReference>
<dbReference type="Pfam" id="PF22956">
    <property type="entry name" value="VPS15-like_hel"/>
    <property type="match status" value="1"/>
</dbReference>
<organism evidence="13 14">
    <name type="scientific">Phytophthora kernoviae</name>
    <dbReference type="NCBI Taxonomy" id="325452"/>
    <lineage>
        <taxon>Eukaryota</taxon>
        <taxon>Sar</taxon>
        <taxon>Stramenopiles</taxon>
        <taxon>Oomycota</taxon>
        <taxon>Peronosporomycetes</taxon>
        <taxon>Peronosporales</taxon>
        <taxon>Peronosporaceae</taxon>
        <taxon>Phytophthora</taxon>
    </lineage>
</organism>
<evidence type="ECO:0000313" key="13">
    <source>
        <dbReference type="EMBL" id="RLN21530.1"/>
    </source>
</evidence>
<keyword evidence="6" id="KW-0663">Pyridoxal phosphate</keyword>
<dbReference type="GO" id="GO:0030170">
    <property type="term" value="F:pyridoxal phosphate binding"/>
    <property type="evidence" value="ECO:0007669"/>
    <property type="project" value="InterPro"/>
</dbReference>
<feature type="compositionally biased region" description="Low complexity" evidence="10">
    <location>
        <begin position="700"/>
        <end position="717"/>
    </location>
</feature>
<comment type="similarity">
    <text evidence="7">Belongs to the class-I pyridoxal-phosphate-dependent aminotransferase family. Alanine aminotransferase subfamily.</text>
</comment>
<feature type="domain" description="Phosphatase 2A Regulatory Subunit A helical" evidence="12">
    <location>
        <begin position="410"/>
        <end position="514"/>
    </location>
</feature>
<dbReference type="SUPFAM" id="SSF53383">
    <property type="entry name" value="PLP-dependent transferases"/>
    <property type="match status" value="1"/>
</dbReference>
<dbReference type="InterPro" id="IPR016024">
    <property type="entry name" value="ARM-type_fold"/>
</dbReference>
<protein>
    <submittedName>
        <fullName evidence="13">Uncharacterized protein</fullName>
    </submittedName>
</protein>
<evidence type="ECO:0000256" key="9">
    <source>
        <dbReference type="SAM" id="Coils"/>
    </source>
</evidence>
<keyword evidence="9" id="KW-0175">Coiled coil</keyword>
<evidence type="ECO:0000256" key="1">
    <source>
        <dbReference type="ARBA" id="ARBA00001933"/>
    </source>
</evidence>
<dbReference type="InterPro" id="IPR045088">
    <property type="entry name" value="ALAT1/2-like"/>
</dbReference>
<comment type="cofactor">
    <cofactor evidence="1">
        <name>pyridoxal 5'-phosphate</name>
        <dbReference type="ChEBI" id="CHEBI:597326"/>
    </cofactor>
</comment>
<dbReference type="Gene3D" id="3.40.640.10">
    <property type="entry name" value="Type I PLP-dependent aspartate aminotransferase-like (Major domain)"/>
    <property type="match status" value="1"/>
</dbReference>
<dbReference type="InterPro" id="IPR055231">
    <property type="entry name" value="2AA_helical"/>
</dbReference>
<evidence type="ECO:0000256" key="3">
    <source>
        <dbReference type="ARBA" id="ARBA00022576"/>
    </source>
</evidence>
<dbReference type="EMBL" id="MAYM02001232">
    <property type="protein sequence ID" value="RLN21530.1"/>
    <property type="molecule type" value="Genomic_DNA"/>
</dbReference>
<feature type="repeat" description="HEAT" evidence="8">
    <location>
        <begin position="447"/>
        <end position="485"/>
    </location>
</feature>
<evidence type="ECO:0000256" key="10">
    <source>
        <dbReference type="SAM" id="MobiDB-lite"/>
    </source>
</evidence>